<accession>S3V9A0</accession>
<gene>
    <name evidence="4" type="ORF">LEP1GSC058_2570</name>
</gene>
<keyword evidence="2" id="KW-1133">Transmembrane helix</keyword>
<sequence length="236" mass="26370">MREAVLGTKRQDEMKEKIFYVINLDNKRITLLSIFLIGLLFSFFFLGVSIGRKRGQVQEDLSLNSHNNSTVALSSEPTQGQTPHIAANSAATQNGPREEEIKFRNLPPGSEIVDLRTNVSSTKKEDVAKISADAPSEPHKEKKLVKREKESKKSEVVSRKSVHKNEGGFYVQIAAFKGREKADELKSSIGGKSYVKKTKNGYFTVRMGNFPSREDADKSIKKLPSNLKEKAIVSKE</sequence>
<dbReference type="InterPro" id="IPR007730">
    <property type="entry name" value="SPOR-like_dom"/>
</dbReference>
<dbReference type="Proteomes" id="UP000014540">
    <property type="component" value="Unassembled WGS sequence"/>
</dbReference>
<dbReference type="EMBL" id="AKWZ02000010">
    <property type="protein sequence ID" value="EPG72980.1"/>
    <property type="molecule type" value="Genomic_DNA"/>
</dbReference>
<keyword evidence="4" id="KW-0132">Cell division</keyword>
<evidence type="ECO:0000259" key="3">
    <source>
        <dbReference type="PROSITE" id="PS51724"/>
    </source>
</evidence>
<proteinExistence type="predicted"/>
<dbReference type="InterPro" id="IPR036680">
    <property type="entry name" value="SPOR-like_sf"/>
</dbReference>
<dbReference type="GO" id="GO:0042834">
    <property type="term" value="F:peptidoglycan binding"/>
    <property type="evidence" value="ECO:0007669"/>
    <property type="project" value="InterPro"/>
</dbReference>
<dbReference type="STRING" id="1193011.LEP1GSC058_2570"/>
<feature type="region of interest" description="Disordered" evidence="1">
    <location>
        <begin position="68"/>
        <end position="97"/>
    </location>
</feature>
<dbReference type="Gene3D" id="3.30.70.1070">
    <property type="entry name" value="Sporulation related repeat"/>
    <property type="match status" value="1"/>
</dbReference>
<name>S3V9A0_9LEPT</name>
<feature type="transmembrane region" description="Helical" evidence="2">
    <location>
        <begin position="29"/>
        <end position="48"/>
    </location>
</feature>
<reference evidence="4" key="1">
    <citation type="submission" date="2013-04" db="EMBL/GenBank/DDBJ databases">
        <authorList>
            <person name="Harkins D.M."/>
            <person name="Durkin A.S."/>
            <person name="Selengut J.D."/>
            <person name="Sanka R."/>
            <person name="DePew J."/>
            <person name="Purushe J."/>
            <person name="Ahmed A."/>
            <person name="van der Linden H."/>
            <person name="Goris M.G.A."/>
            <person name="Hartskeerl R.A."/>
            <person name="Vinetz J.M."/>
            <person name="Sutton G.G."/>
            <person name="Nelson W.C."/>
            <person name="Fouts D.E."/>
        </authorList>
    </citation>
    <scope>NUCLEOTIDE SEQUENCE [LARGE SCALE GENOMIC DNA]</scope>
    <source>
        <strain evidence="4">BUT 6</strain>
    </source>
</reference>
<keyword evidence="2" id="KW-0472">Membrane</keyword>
<feature type="compositionally biased region" description="Basic and acidic residues" evidence="1">
    <location>
        <begin position="147"/>
        <end position="159"/>
    </location>
</feature>
<protein>
    <submittedName>
        <fullName evidence="4">Sporulation and cell division repeat protein</fullName>
    </submittedName>
</protein>
<keyword evidence="5" id="KW-1185">Reference proteome</keyword>
<evidence type="ECO:0000313" key="4">
    <source>
        <dbReference type="EMBL" id="EPG72980.1"/>
    </source>
</evidence>
<feature type="region of interest" description="Disordered" evidence="1">
    <location>
        <begin position="131"/>
        <end position="159"/>
    </location>
</feature>
<feature type="domain" description="SPOR" evidence="3">
    <location>
        <begin position="163"/>
        <end position="236"/>
    </location>
</feature>
<keyword evidence="4" id="KW-0131">Cell cycle</keyword>
<feature type="compositionally biased region" description="Polar residues" evidence="1">
    <location>
        <begin position="68"/>
        <end position="82"/>
    </location>
</feature>
<comment type="caution">
    <text evidence="4">The sequence shown here is derived from an EMBL/GenBank/DDBJ whole genome shotgun (WGS) entry which is preliminary data.</text>
</comment>
<dbReference type="AlphaFoldDB" id="S3V9A0"/>
<dbReference type="PROSITE" id="PS51724">
    <property type="entry name" value="SPOR"/>
    <property type="match status" value="1"/>
</dbReference>
<evidence type="ECO:0000256" key="2">
    <source>
        <dbReference type="SAM" id="Phobius"/>
    </source>
</evidence>
<dbReference type="GO" id="GO:0051301">
    <property type="term" value="P:cell division"/>
    <property type="evidence" value="ECO:0007669"/>
    <property type="project" value="UniProtKB-KW"/>
</dbReference>
<evidence type="ECO:0000313" key="5">
    <source>
        <dbReference type="Proteomes" id="UP000014540"/>
    </source>
</evidence>
<evidence type="ECO:0000256" key="1">
    <source>
        <dbReference type="SAM" id="MobiDB-lite"/>
    </source>
</evidence>
<dbReference type="SUPFAM" id="SSF110997">
    <property type="entry name" value="Sporulation related repeat"/>
    <property type="match status" value="1"/>
</dbReference>
<dbReference type="Pfam" id="PF05036">
    <property type="entry name" value="SPOR"/>
    <property type="match status" value="1"/>
</dbReference>
<keyword evidence="2" id="KW-0812">Transmembrane</keyword>
<organism evidence="4 5">
    <name type="scientific">Leptospira fainei serovar Hurstbridge str. BUT 6</name>
    <dbReference type="NCBI Taxonomy" id="1193011"/>
    <lineage>
        <taxon>Bacteria</taxon>
        <taxon>Pseudomonadati</taxon>
        <taxon>Spirochaetota</taxon>
        <taxon>Spirochaetia</taxon>
        <taxon>Leptospirales</taxon>
        <taxon>Leptospiraceae</taxon>
        <taxon>Leptospira</taxon>
    </lineage>
</organism>